<evidence type="ECO:0000256" key="1">
    <source>
        <dbReference type="SAM" id="MobiDB-lite"/>
    </source>
</evidence>
<dbReference type="Pfam" id="PF00756">
    <property type="entry name" value="Esterase"/>
    <property type="match status" value="1"/>
</dbReference>
<dbReference type="Proteomes" id="UP000215506">
    <property type="component" value="Unassembled WGS sequence"/>
</dbReference>
<feature type="region of interest" description="Disordered" evidence="1">
    <location>
        <begin position="29"/>
        <end position="74"/>
    </location>
</feature>
<dbReference type="GO" id="GO:0050348">
    <property type="term" value="F:trehalose O-mycolyltransferase activity"/>
    <property type="evidence" value="ECO:0007669"/>
    <property type="project" value="UniProtKB-EC"/>
</dbReference>
<evidence type="ECO:0000313" key="3">
    <source>
        <dbReference type="EMBL" id="OXR42017.1"/>
    </source>
</evidence>
<sequence>MNSAVSQSFRASARLAAALSMTAGLACGPAAAQPPPVEPPAAPNSPAVASVSSTQAVTDARPSPDGSVLTTAAPGSPRALTVTVHSAAMNSPIRLEVLPAPDRSRPAPTVYLLNGIDGGADGNWINRTDIAQFFAGEQVNVVVPFGGASSYFTDWRADDPVLGRQRWTTFLTEELPPIIDSGFGGNGRNAIIGISMAGTSVFQLALAAPGLYKAVGSYSGCARTSDPAGQLIVDAVVGGGRGNTVNMWGPPTDPAWAANDPYVHADRLRGTAIYVSTGTGLPGPLDTLNGPGIRSSPAKLADQILVGGALETGAVRCTRELRTRLTELAIPATFDMRPTGTHSWGYWQEDLHRSWPVFAQALGL</sequence>
<protein>
    <submittedName>
        <fullName evidence="3">Diacylglycerol acyltransferase/mycolyltransferase Ag85B</fullName>
        <ecNumber evidence="3">2.3.1.122</ecNumber>
    </submittedName>
</protein>
<name>A0A231GZH3_9NOCA</name>
<dbReference type="EC" id="2.3.1.122" evidence="3"/>
<feature type="signal peptide" evidence="2">
    <location>
        <begin position="1"/>
        <end position="32"/>
    </location>
</feature>
<dbReference type="AlphaFoldDB" id="A0A231GZH3"/>
<keyword evidence="4" id="KW-1185">Reference proteome</keyword>
<dbReference type="Gene3D" id="3.40.50.1820">
    <property type="entry name" value="alpha/beta hydrolase"/>
    <property type="match status" value="1"/>
</dbReference>
<dbReference type="SUPFAM" id="SSF53474">
    <property type="entry name" value="alpha/beta-Hydrolases"/>
    <property type="match status" value="1"/>
</dbReference>
<dbReference type="EMBL" id="NGAF01000016">
    <property type="protein sequence ID" value="OXR42017.1"/>
    <property type="molecule type" value="Genomic_DNA"/>
</dbReference>
<dbReference type="InterPro" id="IPR050583">
    <property type="entry name" value="Mycobacterial_A85_antigen"/>
</dbReference>
<gene>
    <name evidence="3" type="primary">fbpB_4</name>
    <name evidence="3" type="ORF">B7C42_06001</name>
</gene>
<evidence type="ECO:0000313" key="4">
    <source>
        <dbReference type="Proteomes" id="UP000215506"/>
    </source>
</evidence>
<feature type="compositionally biased region" description="Pro residues" evidence="1">
    <location>
        <begin position="32"/>
        <end position="43"/>
    </location>
</feature>
<accession>A0A231GZH3</accession>
<keyword evidence="3" id="KW-0012">Acyltransferase</keyword>
<evidence type="ECO:0000256" key="2">
    <source>
        <dbReference type="SAM" id="SignalP"/>
    </source>
</evidence>
<keyword evidence="2" id="KW-0732">Signal</keyword>
<proteinExistence type="predicted"/>
<organism evidence="3 4">
    <name type="scientific">Nocardia cerradoensis</name>
    <dbReference type="NCBI Taxonomy" id="85688"/>
    <lineage>
        <taxon>Bacteria</taxon>
        <taxon>Bacillati</taxon>
        <taxon>Actinomycetota</taxon>
        <taxon>Actinomycetes</taxon>
        <taxon>Mycobacteriales</taxon>
        <taxon>Nocardiaceae</taxon>
        <taxon>Nocardia</taxon>
    </lineage>
</organism>
<feature type="chain" id="PRO_5012014211" evidence="2">
    <location>
        <begin position="33"/>
        <end position="364"/>
    </location>
</feature>
<dbReference type="PANTHER" id="PTHR48098:SF1">
    <property type="entry name" value="DIACYLGLYCEROL ACYLTRANSFERASE_MYCOLYLTRANSFERASE AG85A"/>
    <property type="match status" value="1"/>
</dbReference>
<dbReference type="PANTHER" id="PTHR48098">
    <property type="entry name" value="ENTEROCHELIN ESTERASE-RELATED"/>
    <property type="match status" value="1"/>
</dbReference>
<dbReference type="InterPro" id="IPR029058">
    <property type="entry name" value="AB_hydrolase_fold"/>
</dbReference>
<reference evidence="3 4" key="1">
    <citation type="submission" date="2017-07" db="EMBL/GenBank/DDBJ databases">
        <title>First draft Genome Sequence of Nocardia cerradoensis isolated from human infection.</title>
        <authorList>
            <person name="Carrasco G."/>
        </authorList>
    </citation>
    <scope>NUCLEOTIDE SEQUENCE [LARGE SCALE GENOMIC DNA]</scope>
    <source>
        <strain evidence="3 4">CNM20130759</strain>
    </source>
</reference>
<dbReference type="InterPro" id="IPR000801">
    <property type="entry name" value="Esterase-like"/>
</dbReference>
<comment type="caution">
    <text evidence="3">The sequence shown here is derived from an EMBL/GenBank/DDBJ whole genome shotgun (WGS) entry which is preliminary data.</text>
</comment>
<feature type="compositionally biased region" description="Low complexity" evidence="1">
    <location>
        <begin position="44"/>
        <end position="53"/>
    </location>
</feature>
<keyword evidence="3" id="KW-0808">Transferase</keyword>